<evidence type="ECO:0000313" key="4">
    <source>
        <dbReference type="EMBL" id="OON13678.1"/>
    </source>
</evidence>
<gene>
    <name evidence="4" type="ORF">X801_10541</name>
</gene>
<dbReference type="Gene3D" id="3.30.160.60">
    <property type="entry name" value="Classic Zinc Finger"/>
    <property type="match status" value="1"/>
</dbReference>
<dbReference type="InterPro" id="IPR013087">
    <property type="entry name" value="Znf_C2H2_type"/>
</dbReference>
<sequence length="299" mass="33590">MSTINSQGSRGRRRSKLHRMVQRSRINRTSSGRIPFDCTWILLSLMFLRNSAVAQNHSVSHETGLENARGPRDGMVSLQFAQASNATTTQHPPEDYGIPCEQTVTSEHASNPTERADRIYAHQCSVCGKTFPCMARLMRHQNSHNDHHDLQCDLCSNTYKYQANLRRHTKARHPEGTSSLRTKLLQKMNLTRKSTETGKNIILFFRPPAFEQNKLVILQMGPIEATFLKLMDSQTQVVSATTECSEQQFHPTKKKQYFIGGEFSMENLIVQLPDNMLTAISSGDLSGSGFAGSVNCCIL</sequence>
<dbReference type="AlphaFoldDB" id="A0A1S8WGV2"/>
<dbReference type="SUPFAM" id="SSF57667">
    <property type="entry name" value="beta-beta-alpha zinc fingers"/>
    <property type="match status" value="1"/>
</dbReference>
<dbReference type="PROSITE" id="PS50157">
    <property type="entry name" value="ZINC_FINGER_C2H2_2"/>
    <property type="match status" value="2"/>
</dbReference>
<keyword evidence="1" id="KW-0862">Zinc</keyword>
<dbReference type="InterPro" id="IPR036236">
    <property type="entry name" value="Znf_C2H2_sf"/>
</dbReference>
<dbReference type="Pfam" id="PF13912">
    <property type="entry name" value="zf-C2H2_6"/>
    <property type="match status" value="2"/>
</dbReference>
<keyword evidence="1" id="KW-0863">Zinc-finger</keyword>
<dbReference type="EMBL" id="KV907206">
    <property type="protein sequence ID" value="OON13678.1"/>
    <property type="molecule type" value="Genomic_DNA"/>
</dbReference>
<keyword evidence="1" id="KW-0479">Metal-binding</keyword>
<feature type="domain" description="C2H2-type" evidence="3">
    <location>
        <begin position="122"/>
        <end position="149"/>
    </location>
</feature>
<evidence type="ECO:0000256" key="2">
    <source>
        <dbReference type="SAM" id="MobiDB-lite"/>
    </source>
</evidence>
<accession>A0A1S8WGV2</accession>
<evidence type="ECO:0000259" key="3">
    <source>
        <dbReference type="PROSITE" id="PS50157"/>
    </source>
</evidence>
<dbReference type="GO" id="GO:0008270">
    <property type="term" value="F:zinc ion binding"/>
    <property type="evidence" value="ECO:0007669"/>
    <property type="project" value="UniProtKB-KW"/>
</dbReference>
<proteinExistence type="predicted"/>
<evidence type="ECO:0000256" key="1">
    <source>
        <dbReference type="PROSITE-ProRule" id="PRU00042"/>
    </source>
</evidence>
<dbReference type="SMART" id="SM00355">
    <property type="entry name" value="ZnF_C2H2"/>
    <property type="match status" value="2"/>
</dbReference>
<name>A0A1S8WGV2_OPIVI</name>
<feature type="region of interest" description="Disordered" evidence="2">
    <location>
        <begin position="1"/>
        <end position="26"/>
    </location>
</feature>
<protein>
    <submittedName>
        <fullName evidence="4">Zinc finger, C2H2 type</fullName>
    </submittedName>
</protein>
<reference evidence="4 5" key="1">
    <citation type="submission" date="2015-03" db="EMBL/GenBank/DDBJ databases">
        <title>Draft genome of the nematode, Opisthorchis viverrini.</title>
        <authorList>
            <person name="Mitreva M."/>
        </authorList>
    </citation>
    <scope>NUCLEOTIDE SEQUENCE [LARGE SCALE GENOMIC DNA]</scope>
    <source>
        <strain evidence="4">Khon Kaen</strain>
    </source>
</reference>
<feature type="compositionally biased region" description="Basic residues" evidence="2">
    <location>
        <begin position="10"/>
        <end position="26"/>
    </location>
</feature>
<dbReference type="PROSITE" id="PS00028">
    <property type="entry name" value="ZINC_FINGER_C2H2_1"/>
    <property type="match status" value="2"/>
</dbReference>
<feature type="domain" description="C2H2-type" evidence="3">
    <location>
        <begin position="150"/>
        <end position="173"/>
    </location>
</feature>
<evidence type="ECO:0000313" key="5">
    <source>
        <dbReference type="Proteomes" id="UP000243686"/>
    </source>
</evidence>
<keyword evidence="5" id="KW-1185">Reference proteome</keyword>
<dbReference type="Proteomes" id="UP000243686">
    <property type="component" value="Unassembled WGS sequence"/>
</dbReference>
<organism evidence="4 5">
    <name type="scientific">Opisthorchis viverrini</name>
    <name type="common">Southeast Asian liver fluke</name>
    <dbReference type="NCBI Taxonomy" id="6198"/>
    <lineage>
        <taxon>Eukaryota</taxon>
        <taxon>Metazoa</taxon>
        <taxon>Spiralia</taxon>
        <taxon>Lophotrochozoa</taxon>
        <taxon>Platyhelminthes</taxon>
        <taxon>Trematoda</taxon>
        <taxon>Digenea</taxon>
        <taxon>Opisthorchiida</taxon>
        <taxon>Opisthorchiata</taxon>
        <taxon>Opisthorchiidae</taxon>
        <taxon>Opisthorchis</taxon>
    </lineage>
</organism>